<sequence>EGDFKIAWDCFENSPLSNIEDDICVSESDVPPGNNDEPLFPGAAVSAAVLLNLLHHDQIQTDRSSCWQHFDILCLTLPDGTKMLSSLYKIREHTNMFAIFCQMYTFCSFCTQEEQKHSRQCQNGACMKDLPENGSVFSFIELSPISQLQTMRKKSTVR</sequence>
<feature type="non-terminal residue" evidence="1">
    <location>
        <position position="1"/>
    </location>
</feature>
<proteinExistence type="predicted"/>
<evidence type="ECO:0000313" key="2">
    <source>
        <dbReference type="Proteomes" id="UP001519460"/>
    </source>
</evidence>
<comment type="caution">
    <text evidence="1">The sequence shown here is derived from an EMBL/GenBank/DDBJ whole genome shotgun (WGS) entry which is preliminary data.</text>
</comment>
<name>A0ABD0LMX6_9CAEN</name>
<dbReference type="EMBL" id="JACVVK020000036">
    <property type="protein sequence ID" value="KAK7500655.1"/>
    <property type="molecule type" value="Genomic_DNA"/>
</dbReference>
<accession>A0ABD0LMX6</accession>
<dbReference type="AlphaFoldDB" id="A0ABD0LMX6"/>
<organism evidence="1 2">
    <name type="scientific">Batillaria attramentaria</name>
    <dbReference type="NCBI Taxonomy" id="370345"/>
    <lineage>
        <taxon>Eukaryota</taxon>
        <taxon>Metazoa</taxon>
        <taxon>Spiralia</taxon>
        <taxon>Lophotrochozoa</taxon>
        <taxon>Mollusca</taxon>
        <taxon>Gastropoda</taxon>
        <taxon>Caenogastropoda</taxon>
        <taxon>Sorbeoconcha</taxon>
        <taxon>Cerithioidea</taxon>
        <taxon>Batillariidae</taxon>
        <taxon>Batillaria</taxon>
    </lineage>
</organism>
<gene>
    <name evidence="1" type="ORF">BaRGS_00008230</name>
</gene>
<keyword evidence="2" id="KW-1185">Reference proteome</keyword>
<protein>
    <submittedName>
        <fullName evidence="1">Uncharacterized protein</fullName>
    </submittedName>
</protein>
<reference evidence="1 2" key="1">
    <citation type="journal article" date="2023" name="Sci. Data">
        <title>Genome assembly of the Korean intertidal mud-creeper Batillaria attramentaria.</title>
        <authorList>
            <person name="Patra A.K."/>
            <person name="Ho P.T."/>
            <person name="Jun S."/>
            <person name="Lee S.J."/>
            <person name="Kim Y."/>
            <person name="Won Y.J."/>
        </authorList>
    </citation>
    <scope>NUCLEOTIDE SEQUENCE [LARGE SCALE GENOMIC DNA]</scope>
    <source>
        <strain evidence="1">Wonlab-2016</strain>
    </source>
</reference>
<dbReference type="Proteomes" id="UP001519460">
    <property type="component" value="Unassembled WGS sequence"/>
</dbReference>
<evidence type="ECO:0000313" key="1">
    <source>
        <dbReference type="EMBL" id="KAK7500655.1"/>
    </source>
</evidence>